<proteinExistence type="predicted"/>
<dbReference type="Proteomes" id="UP001215280">
    <property type="component" value="Unassembled WGS sequence"/>
</dbReference>
<feature type="compositionally biased region" description="Low complexity" evidence="3">
    <location>
        <begin position="90"/>
        <end position="105"/>
    </location>
</feature>
<keyword evidence="1 2" id="KW-0694">RNA-binding</keyword>
<name>A0AAD7J1Z0_9AGAR</name>
<dbReference type="InterPro" id="IPR035979">
    <property type="entry name" value="RBD_domain_sf"/>
</dbReference>
<evidence type="ECO:0000256" key="2">
    <source>
        <dbReference type="PROSITE-ProRule" id="PRU00176"/>
    </source>
</evidence>
<dbReference type="InterPro" id="IPR000504">
    <property type="entry name" value="RRM_dom"/>
</dbReference>
<dbReference type="InterPro" id="IPR048289">
    <property type="entry name" value="RRM2_NsCP33-like"/>
</dbReference>
<feature type="domain" description="RRM" evidence="4">
    <location>
        <begin position="2"/>
        <end position="80"/>
    </location>
</feature>
<dbReference type="InterPro" id="IPR012677">
    <property type="entry name" value="Nucleotide-bd_a/b_plait_sf"/>
</dbReference>
<dbReference type="GO" id="GO:0003723">
    <property type="term" value="F:RNA binding"/>
    <property type="evidence" value="ECO:0007669"/>
    <property type="project" value="UniProtKB-UniRule"/>
</dbReference>
<evidence type="ECO:0000313" key="6">
    <source>
        <dbReference type="Proteomes" id="UP001215280"/>
    </source>
</evidence>
<dbReference type="PANTHER" id="PTHR48027">
    <property type="entry name" value="HETEROGENEOUS NUCLEAR RIBONUCLEOPROTEIN 87F-RELATED"/>
    <property type="match status" value="1"/>
</dbReference>
<keyword evidence="6" id="KW-1185">Reference proteome</keyword>
<evidence type="ECO:0000313" key="5">
    <source>
        <dbReference type="EMBL" id="KAJ7755351.1"/>
    </source>
</evidence>
<dbReference type="SUPFAM" id="SSF54928">
    <property type="entry name" value="RNA-binding domain, RBD"/>
    <property type="match status" value="1"/>
</dbReference>
<protein>
    <recommendedName>
        <fullName evidence="4">RRM domain-containing protein</fullName>
    </recommendedName>
</protein>
<dbReference type="InterPro" id="IPR052462">
    <property type="entry name" value="SLIRP/GR-RBP-like"/>
</dbReference>
<gene>
    <name evidence="5" type="ORF">DFH07DRAFT_821992</name>
</gene>
<dbReference type="SMART" id="SM00360">
    <property type="entry name" value="RRM"/>
    <property type="match status" value="1"/>
</dbReference>
<dbReference type="Gene3D" id="3.30.70.330">
    <property type="match status" value="1"/>
</dbReference>
<dbReference type="EMBL" id="JARJLG010000064">
    <property type="protein sequence ID" value="KAJ7755351.1"/>
    <property type="molecule type" value="Genomic_DNA"/>
</dbReference>
<dbReference type="AlphaFoldDB" id="A0AAD7J1Z0"/>
<sequence>MSKLYVGNLSWNTTTEQLRRTFEECGEVTDSICMVDRDTGRARGFGFVTFSNDQHAQNAIQKFNDYELDGRRLRVNIAGERSSGGGYSGGYNNNNSNDSGSGSAW</sequence>
<dbReference type="Pfam" id="PF00076">
    <property type="entry name" value="RRM_1"/>
    <property type="match status" value="1"/>
</dbReference>
<feature type="region of interest" description="Disordered" evidence="3">
    <location>
        <begin position="79"/>
        <end position="105"/>
    </location>
</feature>
<dbReference type="PROSITE" id="PS50102">
    <property type="entry name" value="RRM"/>
    <property type="match status" value="1"/>
</dbReference>
<reference evidence="5" key="1">
    <citation type="submission" date="2023-03" db="EMBL/GenBank/DDBJ databases">
        <title>Massive genome expansion in bonnet fungi (Mycena s.s.) driven by repeated elements and novel gene families across ecological guilds.</title>
        <authorList>
            <consortium name="Lawrence Berkeley National Laboratory"/>
            <person name="Harder C.B."/>
            <person name="Miyauchi S."/>
            <person name="Viragh M."/>
            <person name="Kuo A."/>
            <person name="Thoen E."/>
            <person name="Andreopoulos B."/>
            <person name="Lu D."/>
            <person name="Skrede I."/>
            <person name="Drula E."/>
            <person name="Henrissat B."/>
            <person name="Morin E."/>
            <person name="Kohler A."/>
            <person name="Barry K."/>
            <person name="LaButti K."/>
            <person name="Morin E."/>
            <person name="Salamov A."/>
            <person name="Lipzen A."/>
            <person name="Mereny Z."/>
            <person name="Hegedus B."/>
            <person name="Baldrian P."/>
            <person name="Stursova M."/>
            <person name="Weitz H."/>
            <person name="Taylor A."/>
            <person name="Grigoriev I.V."/>
            <person name="Nagy L.G."/>
            <person name="Martin F."/>
            <person name="Kauserud H."/>
        </authorList>
    </citation>
    <scope>NUCLEOTIDE SEQUENCE</scope>
    <source>
        <strain evidence="5">CBHHK188m</strain>
    </source>
</reference>
<dbReference type="CDD" id="cd21608">
    <property type="entry name" value="RRM2_NsCP33_like"/>
    <property type="match status" value="1"/>
</dbReference>
<accession>A0AAD7J1Z0</accession>
<evidence type="ECO:0000256" key="3">
    <source>
        <dbReference type="SAM" id="MobiDB-lite"/>
    </source>
</evidence>
<comment type="caution">
    <text evidence="5">The sequence shown here is derived from an EMBL/GenBank/DDBJ whole genome shotgun (WGS) entry which is preliminary data.</text>
</comment>
<evidence type="ECO:0000259" key="4">
    <source>
        <dbReference type="PROSITE" id="PS50102"/>
    </source>
</evidence>
<organism evidence="5 6">
    <name type="scientific">Mycena maculata</name>
    <dbReference type="NCBI Taxonomy" id="230809"/>
    <lineage>
        <taxon>Eukaryota</taxon>
        <taxon>Fungi</taxon>
        <taxon>Dikarya</taxon>
        <taxon>Basidiomycota</taxon>
        <taxon>Agaricomycotina</taxon>
        <taxon>Agaricomycetes</taxon>
        <taxon>Agaricomycetidae</taxon>
        <taxon>Agaricales</taxon>
        <taxon>Marasmiineae</taxon>
        <taxon>Mycenaceae</taxon>
        <taxon>Mycena</taxon>
    </lineage>
</organism>
<evidence type="ECO:0000256" key="1">
    <source>
        <dbReference type="ARBA" id="ARBA00022884"/>
    </source>
</evidence>